<evidence type="ECO:0000313" key="4">
    <source>
        <dbReference type="EMBL" id="ELY56102.1"/>
    </source>
</evidence>
<sequence length="141" mass="15572">MTERILLAYDGSEPSEQALEYALETFPNAEITALYVVPAPRGYWASFEEPEDRVPNAEKAKERGREFLDEASETASARDREIETEMIIGEPNHVIVGQAVDGEYDSIVIGSHGREGVSRILLGSVAETVVRRSPTPVIVVR</sequence>
<reference evidence="4 5" key="1">
    <citation type="journal article" date="2014" name="PLoS Genet.">
        <title>Phylogenetically driven sequencing of extremely halophilic archaea reveals strategies for static and dynamic osmo-response.</title>
        <authorList>
            <person name="Becker E.A."/>
            <person name="Seitzer P.M."/>
            <person name="Tritt A."/>
            <person name="Larsen D."/>
            <person name="Krusor M."/>
            <person name="Yao A.I."/>
            <person name="Wu D."/>
            <person name="Madern D."/>
            <person name="Eisen J.A."/>
            <person name="Darling A.E."/>
            <person name="Facciotti M.T."/>
        </authorList>
    </citation>
    <scope>NUCLEOTIDE SEQUENCE [LARGE SCALE GENOMIC DNA]</scope>
    <source>
        <strain evidence="4 5">DSM 10524</strain>
    </source>
</reference>
<dbReference type="Gene3D" id="3.40.50.620">
    <property type="entry name" value="HUPs"/>
    <property type="match status" value="1"/>
</dbReference>
<feature type="compositionally biased region" description="Basic and acidic residues" evidence="2">
    <location>
        <begin position="52"/>
        <end position="68"/>
    </location>
</feature>
<dbReference type="AlphaFoldDB" id="L9X3C0"/>
<dbReference type="eggNOG" id="arCOG02053">
    <property type="taxonomic scope" value="Archaea"/>
</dbReference>
<keyword evidence="5" id="KW-1185">Reference proteome</keyword>
<feature type="domain" description="UspA" evidence="3">
    <location>
        <begin position="1"/>
        <end position="141"/>
    </location>
</feature>
<comment type="caution">
    <text evidence="4">The sequence shown here is derived from an EMBL/GenBank/DDBJ whole genome shotgun (WGS) entry which is preliminary data.</text>
</comment>
<dbReference type="SUPFAM" id="SSF52402">
    <property type="entry name" value="Adenine nucleotide alpha hydrolases-like"/>
    <property type="match status" value="1"/>
</dbReference>
<dbReference type="PANTHER" id="PTHR46268">
    <property type="entry name" value="STRESS RESPONSE PROTEIN NHAX"/>
    <property type="match status" value="1"/>
</dbReference>
<evidence type="ECO:0000259" key="3">
    <source>
        <dbReference type="Pfam" id="PF00582"/>
    </source>
</evidence>
<dbReference type="PRINTS" id="PR01438">
    <property type="entry name" value="UNVRSLSTRESS"/>
</dbReference>
<organism evidence="4 5">
    <name type="scientific">Natronococcus amylolyticus DSM 10524</name>
    <dbReference type="NCBI Taxonomy" id="1227497"/>
    <lineage>
        <taxon>Archaea</taxon>
        <taxon>Methanobacteriati</taxon>
        <taxon>Methanobacteriota</taxon>
        <taxon>Stenosarchaea group</taxon>
        <taxon>Halobacteria</taxon>
        <taxon>Halobacteriales</taxon>
        <taxon>Natrialbaceae</taxon>
        <taxon>Natronococcus</taxon>
    </lineage>
</organism>
<dbReference type="Pfam" id="PF00582">
    <property type="entry name" value="Usp"/>
    <property type="match status" value="1"/>
</dbReference>
<dbReference type="CDD" id="cd00293">
    <property type="entry name" value="USP-like"/>
    <property type="match status" value="1"/>
</dbReference>
<dbReference type="InterPro" id="IPR014729">
    <property type="entry name" value="Rossmann-like_a/b/a_fold"/>
</dbReference>
<dbReference type="InterPro" id="IPR006015">
    <property type="entry name" value="Universal_stress_UspA"/>
</dbReference>
<dbReference type="EMBL" id="AOIB01000028">
    <property type="protein sequence ID" value="ELY56102.1"/>
    <property type="molecule type" value="Genomic_DNA"/>
</dbReference>
<accession>L9X3C0</accession>
<protein>
    <submittedName>
        <fullName evidence="4">UspA domain-containing protein</fullName>
    </submittedName>
</protein>
<proteinExistence type="inferred from homology"/>
<dbReference type="RefSeq" id="WP_005557340.1">
    <property type="nucleotide sequence ID" value="NZ_AOIB01000028.1"/>
</dbReference>
<dbReference type="InterPro" id="IPR006016">
    <property type="entry name" value="UspA"/>
</dbReference>
<feature type="region of interest" description="Disordered" evidence="2">
    <location>
        <begin position="51"/>
        <end position="81"/>
    </location>
</feature>
<evidence type="ECO:0000256" key="1">
    <source>
        <dbReference type="ARBA" id="ARBA00008791"/>
    </source>
</evidence>
<evidence type="ECO:0000256" key="2">
    <source>
        <dbReference type="SAM" id="MobiDB-lite"/>
    </source>
</evidence>
<name>L9X3C0_9EURY</name>
<evidence type="ECO:0000313" key="5">
    <source>
        <dbReference type="Proteomes" id="UP000011688"/>
    </source>
</evidence>
<dbReference type="OrthoDB" id="105697at2157"/>
<gene>
    <name evidence="4" type="ORF">C491_14172</name>
</gene>
<comment type="similarity">
    <text evidence="1">Belongs to the universal stress protein A family.</text>
</comment>
<dbReference type="PANTHER" id="PTHR46268:SF24">
    <property type="entry name" value="UNIVERSAL STRESS PROTEIN"/>
    <property type="match status" value="1"/>
</dbReference>
<dbReference type="STRING" id="1227497.C491_14172"/>
<dbReference type="Proteomes" id="UP000011688">
    <property type="component" value="Unassembled WGS sequence"/>
</dbReference>